<evidence type="ECO:0000313" key="3">
    <source>
        <dbReference type="Proteomes" id="UP000664277"/>
    </source>
</evidence>
<organism evidence="2 3">
    <name type="scientific">Candidatus Obscuribacter phosphatis</name>
    <dbReference type="NCBI Taxonomy" id="1906157"/>
    <lineage>
        <taxon>Bacteria</taxon>
        <taxon>Bacillati</taxon>
        <taxon>Candidatus Melainabacteria</taxon>
        <taxon>Candidatus Obscuribacterales</taxon>
        <taxon>Candidatus Obscuribacteraceae</taxon>
        <taxon>Candidatus Obscuribacter</taxon>
    </lineage>
</organism>
<reference evidence="2" key="1">
    <citation type="submission" date="2021-02" db="EMBL/GenBank/DDBJ databases">
        <title>Genome-Resolved Metagenomics of a Microbial Community Performing Photosynthetic Biological Nutrient Removal.</title>
        <authorList>
            <person name="Mcdaniel E.A."/>
        </authorList>
    </citation>
    <scope>NUCLEOTIDE SEQUENCE</scope>
    <source>
        <strain evidence="2">UWPOB_OBS1</strain>
    </source>
</reference>
<dbReference type="AlphaFoldDB" id="A0A8J7PQW0"/>
<evidence type="ECO:0000256" key="1">
    <source>
        <dbReference type="SAM" id="MobiDB-lite"/>
    </source>
</evidence>
<gene>
    <name evidence="2" type="ORF">J0M35_20055</name>
</gene>
<sequence>MKFHSDLFGWNYVWRNFAEEKGGEVLTDSGDEEGKLVSVSIPCSKTGLTVYFLPTAKHGKKPTSNTILAAYSANGKFAFSIFQEKMHHQLGKALGMQDIKVQDELFDSKFMIQGSDAETVKEIFDDVQMRELILLQPPELLHVDHLAHKNYPELELPVGASAVVYQYDGVMDKLHQLENAFAIVTGVYGQLQTVGEAGGSRVAKKAAEVQAESENTGSHKLRSPLLDR</sequence>
<proteinExistence type="predicted"/>
<feature type="region of interest" description="Disordered" evidence="1">
    <location>
        <begin position="208"/>
        <end position="228"/>
    </location>
</feature>
<dbReference type="EMBL" id="JAFLCK010000048">
    <property type="protein sequence ID" value="MBN8662672.1"/>
    <property type="molecule type" value="Genomic_DNA"/>
</dbReference>
<accession>A0A8J7PQW0</accession>
<comment type="caution">
    <text evidence="2">The sequence shown here is derived from an EMBL/GenBank/DDBJ whole genome shotgun (WGS) entry which is preliminary data.</text>
</comment>
<protein>
    <submittedName>
        <fullName evidence="2">Uncharacterized protein</fullName>
    </submittedName>
</protein>
<evidence type="ECO:0000313" key="2">
    <source>
        <dbReference type="EMBL" id="MBN8662672.1"/>
    </source>
</evidence>
<name>A0A8J7PQW0_9BACT</name>
<dbReference type="Proteomes" id="UP000664277">
    <property type="component" value="Unassembled WGS sequence"/>
</dbReference>